<dbReference type="Proteomes" id="UP000014137">
    <property type="component" value="Unassembled WGS sequence"/>
</dbReference>
<accession>M2QQL4</accession>
<protein>
    <submittedName>
        <fullName evidence="2">Uncharacterized protein</fullName>
    </submittedName>
</protein>
<evidence type="ECO:0000313" key="3">
    <source>
        <dbReference type="Proteomes" id="UP000014137"/>
    </source>
</evidence>
<organism evidence="2 3">
    <name type="scientific">Amycolatopsis azurea DSM 43854</name>
    <dbReference type="NCBI Taxonomy" id="1238180"/>
    <lineage>
        <taxon>Bacteria</taxon>
        <taxon>Bacillati</taxon>
        <taxon>Actinomycetota</taxon>
        <taxon>Actinomycetes</taxon>
        <taxon>Pseudonocardiales</taxon>
        <taxon>Pseudonocardiaceae</taxon>
        <taxon>Amycolatopsis</taxon>
    </lineage>
</organism>
<evidence type="ECO:0000256" key="1">
    <source>
        <dbReference type="SAM" id="MobiDB-lite"/>
    </source>
</evidence>
<dbReference type="EMBL" id="ANMG01000007">
    <property type="protein sequence ID" value="EMD28926.1"/>
    <property type="molecule type" value="Genomic_DNA"/>
</dbReference>
<feature type="region of interest" description="Disordered" evidence="1">
    <location>
        <begin position="20"/>
        <end position="40"/>
    </location>
</feature>
<dbReference type="AlphaFoldDB" id="M2QQL4"/>
<name>M2QQL4_9PSEU</name>
<comment type="caution">
    <text evidence="2">The sequence shown here is derived from an EMBL/GenBank/DDBJ whole genome shotgun (WGS) entry which is preliminary data.</text>
</comment>
<gene>
    <name evidence="2" type="ORF">C791_6914</name>
</gene>
<dbReference type="PATRIC" id="fig|1238180.3.peg.1254"/>
<proteinExistence type="predicted"/>
<sequence>MYLGARKGAFTYLRIRDDHNSRGLSLAPPASVSRKPLSRR</sequence>
<reference evidence="2 3" key="1">
    <citation type="submission" date="2012-10" db="EMBL/GenBank/DDBJ databases">
        <title>Genome assembly of Amycolatopsis azurea DSM 43854.</title>
        <authorList>
            <person name="Khatri I."/>
            <person name="Kaur I."/>
            <person name="Subramanian S."/>
            <person name="Mayilraj S."/>
        </authorList>
    </citation>
    <scope>NUCLEOTIDE SEQUENCE [LARGE SCALE GENOMIC DNA]</scope>
    <source>
        <strain evidence="2 3">DSM 43854</strain>
    </source>
</reference>
<evidence type="ECO:0000313" key="2">
    <source>
        <dbReference type="EMBL" id="EMD28926.1"/>
    </source>
</evidence>